<accession>A0A173VET2</accession>
<gene>
    <name evidence="1" type="ORF">ERS852429_02957</name>
</gene>
<organism evidence="1 2">
    <name type="scientific">Parabacteroides distasonis</name>
    <dbReference type="NCBI Taxonomy" id="823"/>
    <lineage>
        <taxon>Bacteria</taxon>
        <taxon>Pseudomonadati</taxon>
        <taxon>Bacteroidota</taxon>
        <taxon>Bacteroidia</taxon>
        <taxon>Bacteroidales</taxon>
        <taxon>Tannerellaceae</taxon>
        <taxon>Parabacteroides</taxon>
    </lineage>
</organism>
<dbReference type="Proteomes" id="UP000095591">
    <property type="component" value="Unassembled WGS sequence"/>
</dbReference>
<proteinExistence type="predicted"/>
<evidence type="ECO:0000313" key="2">
    <source>
        <dbReference type="Proteomes" id="UP000095591"/>
    </source>
</evidence>
<dbReference type="AlphaFoldDB" id="A0A173VET2"/>
<dbReference type="RefSeq" id="WP_057319689.1">
    <property type="nucleotide sequence ID" value="NZ_CYXP01000007.1"/>
</dbReference>
<protein>
    <submittedName>
        <fullName evidence="1">Uncharacterized protein</fullName>
    </submittedName>
</protein>
<dbReference type="EMBL" id="CYXP01000007">
    <property type="protein sequence ID" value="CUN25651.1"/>
    <property type="molecule type" value="Genomic_DNA"/>
</dbReference>
<evidence type="ECO:0000313" key="1">
    <source>
        <dbReference type="EMBL" id="CUN25651.1"/>
    </source>
</evidence>
<sequence length="128" mass="14443">MREITVSDYKRAYELGKRHAKECDLCGWYTPVLQASYDLGYEGVEVDFTKIVKAERYGDLPNGCSYNYADNKKEMGVSASNLVGEKEIGSSLWFTDREKIVFEGILLPIKGSDGEPLLLPLGVEQYDF</sequence>
<name>A0A173VET2_PARDI</name>
<reference evidence="1 2" key="1">
    <citation type="submission" date="2015-09" db="EMBL/GenBank/DDBJ databases">
        <authorList>
            <consortium name="Pathogen Informatics"/>
        </authorList>
    </citation>
    <scope>NUCLEOTIDE SEQUENCE [LARGE SCALE GENOMIC DNA]</scope>
    <source>
        <strain evidence="1 2">2789STDY5608872</strain>
    </source>
</reference>